<gene>
    <name evidence="7" type="ORF">FUA24_22345</name>
</gene>
<organism evidence="7 8">
    <name type="scientific">Seonamhaeicola marinus</name>
    <dbReference type="NCBI Taxonomy" id="1912246"/>
    <lineage>
        <taxon>Bacteria</taxon>
        <taxon>Pseudomonadati</taxon>
        <taxon>Bacteroidota</taxon>
        <taxon>Flavobacteriia</taxon>
        <taxon>Flavobacteriales</taxon>
        <taxon>Flavobacteriaceae</taxon>
    </lineage>
</organism>
<dbReference type="Pfam" id="PF01810">
    <property type="entry name" value="LysE"/>
    <property type="match status" value="1"/>
</dbReference>
<dbReference type="OrthoDB" id="1451945at2"/>
<comment type="caution">
    <text evidence="7">The sequence shown here is derived from an EMBL/GenBank/DDBJ whole genome shotgun (WGS) entry which is preliminary data.</text>
</comment>
<feature type="transmembrane region" description="Helical" evidence="6">
    <location>
        <begin position="74"/>
        <end position="92"/>
    </location>
</feature>
<feature type="transmembrane region" description="Helical" evidence="6">
    <location>
        <begin position="113"/>
        <end position="130"/>
    </location>
</feature>
<dbReference type="Proteomes" id="UP000323930">
    <property type="component" value="Unassembled WGS sequence"/>
</dbReference>
<keyword evidence="2" id="KW-1003">Cell membrane</keyword>
<feature type="transmembrane region" description="Helical" evidence="6">
    <location>
        <begin position="185"/>
        <end position="206"/>
    </location>
</feature>
<dbReference type="RefSeq" id="WP_148545357.1">
    <property type="nucleotide sequence ID" value="NZ_VSDQ01000729.1"/>
</dbReference>
<proteinExistence type="predicted"/>
<keyword evidence="8" id="KW-1185">Reference proteome</keyword>
<name>A0A5D0HFG1_9FLAO</name>
<dbReference type="EMBL" id="VSDQ01000729">
    <property type="protein sequence ID" value="TYA70031.1"/>
    <property type="molecule type" value="Genomic_DNA"/>
</dbReference>
<keyword evidence="3 6" id="KW-0812">Transmembrane</keyword>
<keyword evidence="5 6" id="KW-0472">Membrane</keyword>
<keyword evidence="4 6" id="KW-1133">Transmembrane helix</keyword>
<dbReference type="AlphaFoldDB" id="A0A5D0HFG1"/>
<accession>A0A5D0HFG1</accession>
<dbReference type="InterPro" id="IPR001123">
    <property type="entry name" value="LeuE-type"/>
</dbReference>
<evidence type="ECO:0000256" key="5">
    <source>
        <dbReference type="ARBA" id="ARBA00023136"/>
    </source>
</evidence>
<evidence type="ECO:0000313" key="8">
    <source>
        <dbReference type="Proteomes" id="UP000323930"/>
    </source>
</evidence>
<evidence type="ECO:0000256" key="3">
    <source>
        <dbReference type="ARBA" id="ARBA00022692"/>
    </source>
</evidence>
<comment type="subcellular location">
    <subcellularLocation>
        <location evidence="1">Cell membrane</location>
        <topology evidence="1">Multi-pass membrane protein</topology>
    </subcellularLocation>
</comment>
<dbReference type="GO" id="GO:0006865">
    <property type="term" value="P:amino acid transport"/>
    <property type="evidence" value="ECO:0007669"/>
    <property type="project" value="InterPro"/>
</dbReference>
<feature type="transmembrane region" description="Helical" evidence="6">
    <location>
        <begin position="40"/>
        <end position="62"/>
    </location>
</feature>
<evidence type="ECO:0000256" key="6">
    <source>
        <dbReference type="SAM" id="Phobius"/>
    </source>
</evidence>
<evidence type="ECO:0000313" key="7">
    <source>
        <dbReference type="EMBL" id="TYA70031.1"/>
    </source>
</evidence>
<feature type="transmembrane region" description="Helical" evidence="6">
    <location>
        <begin position="6"/>
        <end position="28"/>
    </location>
</feature>
<protein>
    <submittedName>
        <fullName evidence="7">Lysine transporter LysE</fullName>
    </submittedName>
</protein>
<evidence type="ECO:0000256" key="2">
    <source>
        <dbReference type="ARBA" id="ARBA00022475"/>
    </source>
</evidence>
<feature type="transmembrane region" description="Helical" evidence="6">
    <location>
        <begin position="150"/>
        <end position="173"/>
    </location>
</feature>
<dbReference type="GO" id="GO:0005886">
    <property type="term" value="C:plasma membrane"/>
    <property type="evidence" value="ECO:0007669"/>
    <property type="project" value="UniProtKB-SubCell"/>
</dbReference>
<evidence type="ECO:0000256" key="1">
    <source>
        <dbReference type="ARBA" id="ARBA00004651"/>
    </source>
</evidence>
<evidence type="ECO:0000256" key="4">
    <source>
        <dbReference type="ARBA" id="ARBA00022989"/>
    </source>
</evidence>
<reference evidence="7 8" key="1">
    <citation type="submission" date="2019-08" db="EMBL/GenBank/DDBJ databases">
        <title>Seonamhaeicola sediminis sp. nov., isolated from marine sediment.</title>
        <authorList>
            <person name="Cao W.R."/>
        </authorList>
    </citation>
    <scope>NUCLEOTIDE SEQUENCE [LARGE SCALE GENOMIC DNA]</scope>
    <source>
        <strain evidence="7 8">B011</strain>
    </source>
</reference>
<sequence length="209" mass="23355">MNITVIFFLGLIIALVGVIPPGLLNMTAAKISLKEGHGRGIVFSIGVCVIVALQTYIASIFASYLSNHPEVVDILQRVAFVIFVLITIYFLFVAKATTKQQIEPKIRSKKSRFFHGLFLSSINVFPIPYQAYMTITLASFGWLNFEQINILSYVAGASSGTFVMLYMYIFFFDKIKEKKFTSQKNMNFIIGGITGVISIVTLINIIKEL</sequence>